<evidence type="ECO:0000256" key="1">
    <source>
        <dbReference type="SAM" id="MobiDB-lite"/>
    </source>
</evidence>
<dbReference type="RefSeq" id="WP_221249352.1">
    <property type="nucleotide sequence ID" value="NZ_AP024355.1"/>
</dbReference>
<dbReference type="EMBL" id="AP024355">
    <property type="protein sequence ID" value="BCR05963.1"/>
    <property type="molecule type" value="Genomic_DNA"/>
</dbReference>
<feature type="compositionally biased region" description="Low complexity" evidence="1">
    <location>
        <begin position="64"/>
        <end position="81"/>
    </location>
</feature>
<keyword evidence="3" id="KW-1185">Reference proteome</keyword>
<sequence>MNKKRLSAGDFIDAKCTRCRDLTNHTIVAMVEERVVRVQCNTCQGIHNYHAPKPAKEKVERPARGAAAPRAPRSSARSAGRNQWQELSAGADPEKARPYDMNGSFRSGDLMQHPAFGLGFVRAIVGANKIEVLFESGEKLLRCKT</sequence>
<reference evidence="2 3" key="2">
    <citation type="journal article" date="2021" name="Int. J. Syst. Evol. Microbiol.">
        <title>Isolation and Polyphasic Characterization of Desulfuromonas versatilis sp. Nov., an Electrogenic Bacteria Capable of Versatile Metabolism Isolated from a Graphene Oxide-Reducing Enrichment Culture.</title>
        <authorList>
            <person name="Xie L."/>
            <person name="Yoshida N."/>
            <person name="Ishii S."/>
            <person name="Meng L."/>
        </authorList>
    </citation>
    <scope>NUCLEOTIDE SEQUENCE [LARGE SCALE GENOMIC DNA]</scope>
    <source>
        <strain evidence="2 3">NIT-T3</strain>
    </source>
</reference>
<evidence type="ECO:0000313" key="2">
    <source>
        <dbReference type="EMBL" id="BCR05963.1"/>
    </source>
</evidence>
<name>A0ABM8HUG1_9BACT</name>
<evidence type="ECO:0000313" key="3">
    <source>
        <dbReference type="Proteomes" id="UP001319827"/>
    </source>
</evidence>
<accession>A0ABM8HUG1</accession>
<proteinExistence type="predicted"/>
<reference evidence="2 3" key="1">
    <citation type="journal article" date="2016" name="C (Basel)">
        <title>Selective Growth of and Electricity Production by Marine Exoelectrogenic Bacteria in Self-Aggregated Hydrogel of Microbially Reduced Graphene Oxide.</title>
        <authorList>
            <person name="Yoshida N."/>
            <person name="Goto Y."/>
            <person name="Miyata Y."/>
        </authorList>
    </citation>
    <scope>NUCLEOTIDE SEQUENCE [LARGE SCALE GENOMIC DNA]</scope>
    <source>
        <strain evidence="2 3">NIT-T3</strain>
    </source>
</reference>
<dbReference type="Proteomes" id="UP001319827">
    <property type="component" value="Chromosome"/>
</dbReference>
<feature type="compositionally biased region" description="Basic and acidic residues" evidence="1">
    <location>
        <begin position="54"/>
        <end position="63"/>
    </location>
</feature>
<feature type="region of interest" description="Disordered" evidence="1">
    <location>
        <begin position="47"/>
        <end position="99"/>
    </location>
</feature>
<protein>
    <submittedName>
        <fullName evidence="2">Uncharacterized protein</fullName>
    </submittedName>
</protein>
<organism evidence="2 3">
    <name type="scientific">Desulfuromonas versatilis</name>
    <dbReference type="NCBI Taxonomy" id="2802975"/>
    <lineage>
        <taxon>Bacteria</taxon>
        <taxon>Pseudomonadati</taxon>
        <taxon>Thermodesulfobacteriota</taxon>
        <taxon>Desulfuromonadia</taxon>
        <taxon>Desulfuromonadales</taxon>
        <taxon>Desulfuromonadaceae</taxon>
        <taxon>Desulfuromonas</taxon>
    </lineage>
</organism>
<gene>
    <name evidence="2" type="ORF">DESUT3_30320</name>
</gene>